<sequence>MADDAVKNLANRVIGDPGERAFVVHSSIDRPIRELTFLERALLFAELSMISYNDEEEAKRAAALAGFDDVTFYDRDGSQAFRFRNQYDCVIACRGTEPNEWNDIQADANAASVVAETVGKVHRGFKREVDDLWPMLETALMSNEQPLWFCGHSLGGAMATICSGRCFLSHIDSNPEQLYTYGSPRVGNNRYVNYVKLQHYRFVNNNDVVTRVPPFLLGYRHCGSEIYMDRNGKIRKLGVLMKRRDRWHGFFKGLLKWKIDHFSDHSIHGYIDSIHKAAEAEAKVIAEGGLAQTGDAFAGEHREWTEESEPVQPAHLKPLTPQSR</sequence>
<dbReference type="OrthoDB" id="5522031at2"/>
<evidence type="ECO:0000313" key="3">
    <source>
        <dbReference type="EMBL" id="TWT83909.1"/>
    </source>
</evidence>
<name>A0A5C5Z970_9BACT</name>
<dbReference type="CDD" id="cd00519">
    <property type="entry name" value="Lipase_3"/>
    <property type="match status" value="1"/>
</dbReference>
<dbReference type="SUPFAM" id="SSF53474">
    <property type="entry name" value="alpha/beta-Hydrolases"/>
    <property type="match status" value="1"/>
</dbReference>
<dbReference type="PANTHER" id="PTHR45856">
    <property type="entry name" value="ALPHA/BETA-HYDROLASES SUPERFAMILY PROTEIN"/>
    <property type="match status" value="1"/>
</dbReference>
<protein>
    <submittedName>
        <fullName evidence="3">Lipase (Class 3)</fullName>
    </submittedName>
</protein>
<dbReference type="Gene3D" id="3.40.50.1820">
    <property type="entry name" value="alpha/beta hydrolase"/>
    <property type="match status" value="1"/>
</dbReference>
<dbReference type="Pfam" id="PF01764">
    <property type="entry name" value="Lipase_3"/>
    <property type="match status" value="1"/>
</dbReference>
<evidence type="ECO:0000313" key="4">
    <source>
        <dbReference type="Proteomes" id="UP000315010"/>
    </source>
</evidence>
<organism evidence="3 4">
    <name type="scientific">Novipirellula herctigrandis</name>
    <dbReference type="NCBI Taxonomy" id="2527986"/>
    <lineage>
        <taxon>Bacteria</taxon>
        <taxon>Pseudomonadati</taxon>
        <taxon>Planctomycetota</taxon>
        <taxon>Planctomycetia</taxon>
        <taxon>Pirellulales</taxon>
        <taxon>Pirellulaceae</taxon>
        <taxon>Novipirellula</taxon>
    </lineage>
</organism>
<comment type="caution">
    <text evidence="3">The sequence shown here is derived from an EMBL/GenBank/DDBJ whole genome shotgun (WGS) entry which is preliminary data.</text>
</comment>
<dbReference type="Proteomes" id="UP000315010">
    <property type="component" value="Unassembled WGS sequence"/>
</dbReference>
<dbReference type="InterPro" id="IPR051218">
    <property type="entry name" value="Sec_MonoDiacylglyc_Lipase"/>
</dbReference>
<dbReference type="GO" id="GO:0006629">
    <property type="term" value="P:lipid metabolic process"/>
    <property type="evidence" value="ECO:0007669"/>
    <property type="project" value="InterPro"/>
</dbReference>
<proteinExistence type="predicted"/>
<evidence type="ECO:0000256" key="1">
    <source>
        <dbReference type="SAM" id="MobiDB-lite"/>
    </source>
</evidence>
<gene>
    <name evidence="3" type="ORF">CA13_53830</name>
</gene>
<dbReference type="EMBL" id="SJPJ01000001">
    <property type="protein sequence ID" value="TWT83909.1"/>
    <property type="molecule type" value="Genomic_DNA"/>
</dbReference>
<dbReference type="InterPro" id="IPR029058">
    <property type="entry name" value="AB_hydrolase_fold"/>
</dbReference>
<evidence type="ECO:0000259" key="2">
    <source>
        <dbReference type="Pfam" id="PF01764"/>
    </source>
</evidence>
<dbReference type="InterPro" id="IPR002921">
    <property type="entry name" value="Fungal_lipase-type"/>
</dbReference>
<dbReference type="RefSeq" id="WP_146401348.1">
    <property type="nucleotide sequence ID" value="NZ_SJPJ01000001.1"/>
</dbReference>
<feature type="region of interest" description="Disordered" evidence="1">
    <location>
        <begin position="299"/>
        <end position="324"/>
    </location>
</feature>
<accession>A0A5C5Z970</accession>
<keyword evidence="4" id="KW-1185">Reference proteome</keyword>
<reference evidence="3 4" key="1">
    <citation type="submission" date="2019-02" db="EMBL/GenBank/DDBJ databases">
        <title>Deep-cultivation of Planctomycetes and their phenomic and genomic characterization uncovers novel biology.</title>
        <authorList>
            <person name="Wiegand S."/>
            <person name="Jogler M."/>
            <person name="Boedeker C."/>
            <person name="Pinto D."/>
            <person name="Vollmers J."/>
            <person name="Rivas-Marin E."/>
            <person name="Kohn T."/>
            <person name="Peeters S.H."/>
            <person name="Heuer A."/>
            <person name="Rast P."/>
            <person name="Oberbeckmann S."/>
            <person name="Bunk B."/>
            <person name="Jeske O."/>
            <person name="Meyerdierks A."/>
            <person name="Storesund J.E."/>
            <person name="Kallscheuer N."/>
            <person name="Luecker S."/>
            <person name="Lage O.M."/>
            <person name="Pohl T."/>
            <person name="Merkel B.J."/>
            <person name="Hornburger P."/>
            <person name="Mueller R.-W."/>
            <person name="Bruemmer F."/>
            <person name="Labrenz M."/>
            <person name="Spormann A.M."/>
            <person name="Op Den Camp H."/>
            <person name="Overmann J."/>
            <person name="Amann R."/>
            <person name="Jetten M.S.M."/>
            <person name="Mascher T."/>
            <person name="Medema M.H."/>
            <person name="Devos D.P."/>
            <person name="Kaster A.-K."/>
            <person name="Ovreas L."/>
            <person name="Rohde M."/>
            <person name="Galperin M.Y."/>
            <person name="Jogler C."/>
        </authorList>
    </citation>
    <scope>NUCLEOTIDE SEQUENCE [LARGE SCALE GENOMIC DNA]</scope>
    <source>
        <strain evidence="3 4">CA13</strain>
    </source>
</reference>
<dbReference type="PANTHER" id="PTHR45856:SF24">
    <property type="entry name" value="FUNGAL LIPASE-LIKE DOMAIN-CONTAINING PROTEIN"/>
    <property type="match status" value="1"/>
</dbReference>
<feature type="domain" description="Fungal lipase-type" evidence="2">
    <location>
        <begin position="90"/>
        <end position="215"/>
    </location>
</feature>
<dbReference type="AlphaFoldDB" id="A0A5C5Z970"/>